<dbReference type="RefSeq" id="WP_183922176.1">
    <property type="nucleotide sequence ID" value="NZ_JACIGM010000001.1"/>
</dbReference>
<proteinExistence type="predicted"/>
<name>A0A7W6WCA9_9HYPH</name>
<accession>A0A7W6WCA9</accession>
<dbReference type="Proteomes" id="UP000533641">
    <property type="component" value="Unassembled WGS sequence"/>
</dbReference>
<evidence type="ECO:0000313" key="1">
    <source>
        <dbReference type="EMBL" id="MBB4272344.1"/>
    </source>
</evidence>
<dbReference type="AlphaFoldDB" id="A0A7W6WCA9"/>
<protein>
    <submittedName>
        <fullName evidence="1">NAD(P)H-flavin reductase</fullName>
    </submittedName>
</protein>
<gene>
    <name evidence="1" type="ORF">GGE12_000086</name>
</gene>
<comment type="caution">
    <text evidence="1">The sequence shown here is derived from an EMBL/GenBank/DDBJ whole genome shotgun (WGS) entry which is preliminary data.</text>
</comment>
<reference evidence="1 2" key="1">
    <citation type="submission" date="2020-08" db="EMBL/GenBank/DDBJ databases">
        <title>Genomic Encyclopedia of Type Strains, Phase IV (KMG-V): Genome sequencing to study the core and pangenomes of soil and plant-associated prokaryotes.</title>
        <authorList>
            <person name="Whitman W."/>
        </authorList>
    </citation>
    <scope>NUCLEOTIDE SEQUENCE [LARGE SCALE GENOMIC DNA]</scope>
    <source>
        <strain evidence="1 2">SEMIA 402</strain>
    </source>
</reference>
<dbReference type="EMBL" id="JACIGM010000001">
    <property type="protein sequence ID" value="MBB4272344.1"/>
    <property type="molecule type" value="Genomic_DNA"/>
</dbReference>
<sequence>MSRKYEVTFQGSQGQVAKVLDLKDNVTVVKFAKRRQAKLFPGQFAGVLVKSKAH</sequence>
<organism evidence="1 2">
    <name type="scientific">Rhizobium mongolense</name>
    <dbReference type="NCBI Taxonomy" id="57676"/>
    <lineage>
        <taxon>Bacteria</taxon>
        <taxon>Pseudomonadati</taxon>
        <taxon>Pseudomonadota</taxon>
        <taxon>Alphaproteobacteria</taxon>
        <taxon>Hyphomicrobiales</taxon>
        <taxon>Rhizobiaceae</taxon>
        <taxon>Rhizobium/Agrobacterium group</taxon>
        <taxon>Rhizobium</taxon>
    </lineage>
</organism>
<evidence type="ECO:0000313" key="2">
    <source>
        <dbReference type="Proteomes" id="UP000533641"/>
    </source>
</evidence>